<dbReference type="EMBL" id="JADMCD010000003">
    <property type="protein sequence ID" value="MBF8640484.1"/>
    <property type="molecule type" value="Genomic_DNA"/>
</dbReference>
<evidence type="ECO:0000313" key="6">
    <source>
        <dbReference type="Proteomes" id="UP000626180"/>
    </source>
</evidence>
<dbReference type="AlphaFoldDB" id="A0A2X2CNB8"/>
<keyword evidence="4" id="KW-0282">Flagellum</keyword>
<proteinExistence type="predicted"/>
<keyword evidence="4" id="KW-0969">Cilium</keyword>
<dbReference type="Proteomes" id="UP000626180">
    <property type="component" value="Unassembled WGS sequence"/>
</dbReference>
<feature type="compositionally biased region" description="Polar residues" evidence="1">
    <location>
        <begin position="83"/>
        <end position="99"/>
    </location>
</feature>
<feature type="domain" description="Flagellar hook-length control protein-like C-terminal" evidence="2">
    <location>
        <begin position="305"/>
        <end position="384"/>
    </location>
</feature>
<evidence type="ECO:0000313" key="4">
    <source>
        <dbReference type="EMBL" id="SPZ09418.1"/>
    </source>
</evidence>
<protein>
    <submittedName>
        <fullName evidence="3 4">Flagellar hook-length control protein</fullName>
    </submittedName>
</protein>
<feature type="compositionally biased region" description="Basic and acidic residues" evidence="1">
    <location>
        <begin position="52"/>
        <end position="79"/>
    </location>
</feature>
<evidence type="ECO:0000259" key="2">
    <source>
        <dbReference type="Pfam" id="PF02120"/>
    </source>
</evidence>
<feature type="region of interest" description="Disordered" evidence="1">
    <location>
        <begin position="383"/>
        <end position="420"/>
    </location>
</feature>
<reference evidence="4 5" key="1">
    <citation type="submission" date="2018-06" db="EMBL/GenBank/DDBJ databases">
        <authorList>
            <consortium name="Pathogen Informatics"/>
            <person name="Doyle S."/>
        </authorList>
    </citation>
    <scope>NUCLEOTIDE SEQUENCE [LARGE SCALE GENOMIC DNA]</scope>
    <source>
        <strain evidence="4 5">NCTC11842</strain>
    </source>
</reference>
<accession>A0A2X2CNB8</accession>
<keyword evidence="4" id="KW-0966">Cell projection</keyword>
<dbReference type="EMBL" id="UAUF01000013">
    <property type="protein sequence ID" value="SPZ09418.1"/>
    <property type="molecule type" value="Genomic_DNA"/>
</dbReference>
<evidence type="ECO:0000313" key="3">
    <source>
        <dbReference type="EMBL" id="MBF8640484.1"/>
    </source>
</evidence>
<dbReference type="RefSeq" id="WP_010797925.1">
    <property type="nucleotide sequence ID" value="NZ_CP069262.1"/>
</dbReference>
<feature type="region of interest" description="Disordered" evidence="1">
    <location>
        <begin position="18"/>
        <end position="105"/>
    </location>
</feature>
<feature type="compositionally biased region" description="Polar residues" evidence="1">
    <location>
        <begin position="383"/>
        <end position="393"/>
    </location>
</feature>
<sequence length="439" mass="46331">MAVASDFILSSTPDISSAKTAFKAPFKPAESTRSDTPRFSDVYAKEQQPARNEVRTRDTDPKSVKREASASRHDSKVNDSETGESVSSDVKQKETSGSADSGKALPVADEHASVPDAQLDPLLLLGMTGTLPTEVAPLPVPNAVSSLTSLTEDTLTSGITSALPQGLDQVASSNDQAASSDETAGQLLAQAGSKLLQTTDTASGTAQANTSQGSSKQAEVVNALLAAAAQSQPAEGEAALEALQGLKDIDDRALPDGRNETFADKLNSLSQTMGTPVQTARPVAPTVPGQPLAMNQSDWHEGVIDRVMWMSSQNLRSADIRLEPAGLGRLEVRIDMTNDQAQVTFASPHADVRDALDSQSHRLRDMFVQQGMTLDVNVSDQSAHRNWQAAQQDTGTGGRRSSNTGSGSEDRAIDEVAGTSSETVARTIKRNDGVVDFYA</sequence>
<feature type="compositionally biased region" description="Low complexity" evidence="1">
    <location>
        <begin position="18"/>
        <end position="29"/>
    </location>
</feature>
<dbReference type="InterPro" id="IPR052563">
    <property type="entry name" value="FliK"/>
</dbReference>
<dbReference type="InterPro" id="IPR038610">
    <property type="entry name" value="FliK-like_C_sf"/>
</dbReference>
<evidence type="ECO:0000256" key="1">
    <source>
        <dbReference type="SAM" id="MobiDB-lite"/>
    </source>
</evidence>
<dbReference type="InterPro" id="IPR021136">
    <property type="entry name" value="Flagellar_hook_control-like_C"/>
</dbReference>
<dbReference type="PANTHER" id="PTHR37533:SF2">
    <property type="entry name" value="FLAGELLAR HOOK-LENGTH CONTROL PROTEIN"/>
    <property type="match status" value="1"/>
</dbReference>
<dbReference type="Gene3D" id="3.30.750.140">
    <property type="match status" value="1"/>
</dbReference>
<dbReference type="PANTHER" id="PTHR37533">
    <property type="entry name" value="FLAGELLAR HOOK-LENGTH CONTROL PROTEIN"/>
    <property type="match status" value="1"/>
</dbReference>
<reference evidence="3 6" key="2">
    <citation type="submission" date="2020-10" db="EMBL/GenBank/DDBJ databases">
        <title>Genome sequences of Pseudomonas isolates.</title>
        <authorList>
            <person name="Wessels L."/>
            <person name="Reich F."/>
            <person name="Hammerl J."/>
        </authorList>
    </citation>
    <scope>NUCLEOTIDE SEQUENCE [LARGE SCALE GENOMIC DNA]</scope>
    <source>
        <strain evidence="3 6">20-MO00624-0</strain>
    </source>
</reference>
<dbReference type="Proteomes" id="UP000250443">
    <property type="component" value="Unassembled WGS sequence"/>
</dbReference>
<dbReference type="CDD" id="cd17470">
    <property type="entry name" value="T3SS_Flik_C"/>
    <property type="match status" value="1"/>
</dbReference>
<gene>
    <name evidence="4" type="primary">fliK</name>
    <name evidence="3" type="ORF">IRZ65_07310</name>
    <name evidence="4" type="ORF">NCTC11842_02987</name>
</gene>
<organism evidence="4 5">
    <name type="scientific">Pseudomonas luteola</name>
    <dbReference type="NCBI Taxonomy" id="47886"/>
    <lineage>
        <taxon>Bacteria</taxon>
        <taxon>Pseudomonadati</taxon>
        <taxon>Pseudomonadota</taxon>
        <taxon>Gammaproteobacteria</taxon>
        <taxon>Pseudomonadales</taxon>
        <taxon>Pseudomonadaceae</taxon>
        <taxon>Pseudomonas</taxon>
    </lineage>
</organism>
<dbReference type="Pfam" id="PF02120">
    <property type="entry name" value="Flg_hook"/>
    <property type="match status" value="1"/>
</dbReference>
<evidence type="ECO:0000313" key="5">
    <source>
        <dbReference type="Proteomes" id="UP000250443"/>
    </source>
</evidence>
<name>A0A2X2CNB8_PSELU</name>
<keyword evidence="6" id="KW-1185">Reference proteome</keyword>